<name>A0A8T0PZ12_PANVG</name>
<feature type="repeat" description="PPR" evidence="4">
    <location>
        <begin position="300"/>
        <end position="334"/>
    </location>
</feature>
<feature type="compositionally biased region" description="Low complexity" evidence="5">
    <location>
        <begin position="58"/>
        <end position="75"/>
    </location>
</feature>
<dbReference type="PANTHER" id="PTHR46128">
    <property type="entry name" value="MITOCHONDRIAL GROUP I INTRON SPLICING FACTOR CCM1"/>
    <property type="match status" value="1"/>
</dbReference>
<dbReference type="InterPro" id="IPR002885">
    <property type="entry name" value="PPR_rpt"/>
</dbReference>
<evidence type="ECO:0000313" key="6">
    <source>
        <dbReference type="EMBL" id="KAG2563264.1"/>
    </source>
</evidence>
<evidence type="ECO:0008006" key="8">
    <source>
        <dbReference type="Google" id="ProtNLM"/>
    </source>
</evidence>
<dbReference type="Pfam" id="PF12854">
    <property type="entry name" value="PPR_1"/>
    <property type="match status" value="2"/>
</dbReference>
<keyword evidence="3" id="KW-0809">Transit peptide</keyword>
<dbReference type="AlphaFoldDB" id="A0A8T0PZ12"/>
<evidence type="ECO:0000313" key="7">
    <source>
        <dbReference type="Proteomes" id="UP000823388"/>
    </source>
</evidence>
<dbReference type="Gene3D" id="1.25.40.10">
    <property type="entry name" value="Tetratricopeptide repeat domain"/>
    <property type="match status" value="3"/>
</dbReference>
<protein>
    <recommendedName>
        <fullName evidence="8">Pentatricopeptide repeat-containing protein</fullName>
    </recommendedName>
</protein>
<accession>A0A8T0PZ12</accession>
<evidence type="ECO:0000256" key="4">
    <source>
        <dbReference type="PROSITE-ProRule" id="PRU00708"/>
    </source>
</evidence>
<keyword evidence="7" id="KW-1185">Reference proteome</keyword>
<comment type="caution">
    <text evidence="6">The sequence shown here is derived from an EMBL/GenBank/DDBJ whole genome shotgun (WGS) entry which is preliminary data.</text>
</comment>
<dbReference type="Pfam" id="PF01535">
    <property type="entry name" value="PPR"/>
    <property type="match status" value="1"/>
</dbReference>
<feature type="region of interest" description="Disordered" evidence="5">
    <location>
        <begin position="1"/>
        <end position="129"/>
    </location>
</feature>
<evidence type="ECO:0000256" key="2">
    <source>
        <dbReference type="ARBA" id="ARBA00022737"/>
    </source>
</evidence>
<feature type="compositionally biased region" description="Basic residues" evidence="5">
    <location>
        <begin position="42"/>
        <end position="57"/>
    </location>
</feature>
<dbReference type="NCBIfam" id="TIGR00756">
    <property type="entry name" value="PPR"/>
    <property type="match status" value="3"/>
</dbReference>
<dbReference type="InterPro" id="IPR011990">
    <property type="entry name" value="TPR-like_helical_dom_sf"/>
</dbReference>
<evidence type="ECO:0000256" key="1">
    <source>
        <dbReference type="ARBA" id="ARBA00007626"/>
    </source>
</evidence>
<dbReference type="Proteomes" id="UP000823388">
    <property type="component" value="Chromosome 8K"/>
</dbReference>
<dbReference type="PROSITE" id="PS51375">
    <property type="entry name" value="PPR"/>
    <property type="match status" value="4"/>
</dbReference>
<dbReference type="InterPro" id="IPR050872">
    <property type="entry name" value="PPR_P_subfamily"/>
</dbReference>
<comment type="similarity">
    <text evidence="1">Belongs to the PPR family. P subfamily.</text>
</comment>
<feature type="repeat" description="PPR" evidence="4">
    <location>
        <begin position="156"/>
        <end position="190"/>
    </location>
</feature>
<sequence>MLRPFSTGATPAASPPLPGPSPDACLPVPATPTRPRSPRTMPSRRSRPSRATRRRSRSSAASPPARTSAASCGSTPRPPPPSSRGGTSQWRTRRCAPWWPRSRRPGGSGRPRTWCSRCGATGSRSASRRPTGFPGLFACALEVFDGMTREGGVRPDKCSFRVLVLGCCWEGRFEEVDALVMTMRQCGFCLDNATCHGVRARVLSAGMVQGFKHISELFGWMSGMSIPPNMVNYTAWIDSLCKRGYVKQAFHMLEKMVGKGLKPNVHTHTSLINGLCKIGWSERAFRLFLKLVRSSSYKPNVHTYTVMIGGYCKEGKLARAEMLFFFLKGDEMLLGRMVEQGLAPNTNTYTTLIDGHCKGEKDRFNKLTRCSEWQLVRGCILIRC</sequence>
<organism evidence="6 7">
    <name type="scientific">Panicum virgatum</name>
    <name type="common">Blackwell switchgrass</name>
    <dbReference type="NCBI Taxonomy" id="38727"/>
    <lineage>
        <taxon>Eukaryota</taxon>
        <taxon>Viridiplantae</taxon>
        <taxon>Streptophyta</taxon>
        <taxon>Embryophyta</taxon>
        <taxon>Tracheophyta</taxon>
        <taxon>Spermatophyta</taxon>
        <taxon>Magnoliopsida</taxon>
        <taxon>Liliopsida</taxon>
        <taxon>Poales</taxon>
        <taxon>Poaceae</taxon>
        <taxon>PACMAD clade</taxon>
        <taxon>Panicoideae</taxon>
        <taxon>Panicodae</taxon>
        <taxon>Paniceae</taxon>
        <taxon>Panicinae</taxon>
        <taxon>Panicum</taxon>
        <taxon>Panicum sect. Hiantes</taxon>
    </lineage>
</organism>
<proteinExistence type="inferred from homology"/>
<dbReference type="EMBL" id="CM029051">
    <property type="protein sequence ID" value="KAG2563264.1"/>
    <property type="molecule type" value="Genomic_DNA"/>
</dbReference>
<feature type="repeat" description="PPR" evidence="4">
    <location>
        <begin position="229"/>
        <end position="263"/>
    </location>
</feature>
<dbReference type="PANTHER" id="PTHR46128:SF211">
    <property type="entry name" value="PENTACOTRIPEPTIDE-REPEAT REGION OF PRORP DOMAIN-CONTAINING PROTEIN"/>
    <property type="match status" value="1"/>
</dbReference>
<feature type="compositionally biased region" description="Low complexity" evidence="5">
    <location>
        <begin position="22"/>
        <end position="41"/>
    </location>
</feature>
<gene>
    <name evidence="6" type="ORF">PVAP13_8KG312700</name>
</gene>
<reference evidence="6" key="1">
    <citation type="submission" date="2020-05" db="EMBL/GenBank/DDBJ databases">
        <title>WGS assembly of Panicum virgatum.</title>
        <authorList>
            <person name="Lovell J.T."/>
            <person name="Jenkins J."/>
            <person name="Shu S."/>
            <person name="Juenger T.E."/>
            <person name="Schmutz J."/>
        </authorList>
    </citation>
    <scope>NUCLEOTIDE SEQUENCE</scope>
    <source>
        <strain evidence="6">AP13</strain>
    </source>
</reference>
<dbReference type="EMBL" id="CM029051">
    <property type="protein sequence ID" value="KAG2563265.1"/>
    <property type="molecule type" value="Genomic_DNA"/>
</dbReference>
<feature type="repeat" description="PPR" evidence="4">
    <location>
        <begin position="264"/>
        <end position="299"/>
    </location>
</feature>
<evidence type="ECO:0000256" key="3">
    <source>
        <dbReference type="ARBA" id="ARBA00022946"/>
    </source>
</evidence>
<dbReference type="Pfam" id="PF13041">
    <property type="entry name" value="PPR_2"/>
    <property type="match status" value="1"/>
</dbReference>
<evidence type="ECO:0000256" key="5">
    <source>
        <dbReference type="SAM" id="MobiDB-lite"/>
    </source>
</evidence>
<keyword evidence="2" id="KW-0677">Repeat</keyword>